<dbReference type="SUPFAM" id="SSF103481">
    <property type="entry name" value="Multidrug resistance efflux transporter EmrE"/>
    <property type="match status" value="2"/>
</dbReference>
<proteinExistence type="predicted"/>
<gene>
    <name evidence="8" type="ORF">CUJ83_12420</name>
</gene>
<dbReference type="Proteomes" id="UP001320159">
    <property type="component" value="Unassembled WGS sequence"/>
</dbReference>
<name>A0AAP2RDU6_9EURY</name>
<feature type="transmembrane region" description="Helical" evidence="6">
    <location>
        <begin position="224"/>
        <end position="243"/>
    </location>
</feature>
<evidence type="ECO:0000256" key="1">
    <source>
        <dbReference type="ARBA" id="ARBA00004651"/>
    </source>
</evidence>
<dbReference type="InterPro" id="IPR050638">
    <property type="entry name" value="AA-Vitamin_Transporters"/>
</dbReference>
<feature type="transmembrane region" description="Helical" evidence="6">
    <location>
        <begin position="137"/>
        <end position="155"/>
    </location>
</feature>
<feature type="transmembrane region" description="Helical" evidence="6">
    <location>
        <begin position="280"/>
        <end position="296"/>
    </location>
</feature>
<keyword evidence="9" id="KW-1185">Reference proteome</keyword>
<feature type="transmembrane region" description="Helical" evidence="6">
    <location>
        <begin position="191"/>
        <end position="212"/>
    </location>
</feature>
<organism evidence="8 9">
    <name type="scientific">Methanooceanicella nereidis</name>
    <dbReference type="NCBI Taxonomy" id="2052831"/>
    <lineage>
        <taxon>Archaea</taxon>
        <taxon>Methanobacteriati</taxon>
        <taxon>Methanobacteriota</taxon>
        <taxon>Stenosarchaea group</taxon>
        <taxon>Methanomicrobia</taxon>
        <taxon>Methanocellales</taxon>
        <taxon>Methanocellaceae</taxon>
        <taxon>Methanooceanicella</taxon>
    </lineage>
</organism>
<dbReference type="PANTHER" id="PTHR32322">
    <property type="entry name" value="INNER MEMBRANE TRANSPORTER"/>
    <property type="match status" value="1"/>
</dbReference>
<dbReference type="EMBL" id="PGCK01000011">
    <property type="protein sequence ID" value="MCD1295801.1"/>
    <property type="molecule type" value="Genomic_DNA"/>
</dbReference>
<accession>A0AAP2RDU6</accession>
<feature type="transmembrane region" description="Helical" evidence="6">
    <location>
        <begin position="255"/>
        <end position="274"/>
    </location>
</feature>
<dbReference type="GO" id="GO:0005886">
    <property type="term" value="C:plasma membrane"/>
    <property type="evidence" value="ECO:0007669"/>
    <property type="project" value="UniProtKB-SubCell"/>
</dbReference>
<dbReference type="InterPro" id="IPR000620">
    <property type="entry name" value="EamA_dom"/>
</dbReference>
<keyword evidence="3 6" id="KW-0812">Transmembrane</keyword>
<protein>
    <submittedName>
        <fullName evidence="8">EamA/RhaT family transporter</fullName>
    </submittedName>
</protein>
<keyword evidence="2" id="KW-1003">Cell membrane</keyword>
<evidence type="ECO:0000313" key="9">
    <source>
        <dbReference type="Proteomes" id="UP001320159"/>
    </source>
</evidence>
<dbReference type="Pfam" id="PF00892">
    <property type="entry name" value="EamA"/>
    <property type="match status" value="2"/>
</dbReference>
<reference evidence="8 9" key="1">
    <citation type="submission" date="2017-11" db="EMBL/GenBank/DDBJ databases">
        <title>Isolation and Characterization of Family Methanocellaceae Species from Potential Methane Hydrate Area Offshore Southwestern Taiwan.</title>
        <authorList>
            <person name="Zhang W.-L."/>
            <person name="Chen W.-C."/>
            <person name="Lai M.-C."/>
            <person name="Chen S.-C."/>
        </authorList>
    </citation>
    <scope>NUCLEOTIDE SEQUENCE [LARGE SCALE GENOMIC DNA]</scope>
    <source>
        <strain evidence="8 9">CWC-04</strain>
    </source>
</reference>
<sequence>MDIKNENNNYDVLMIIALVSINIFWGASFIANAIALKSINSIELASIRFFIAAPVLAIVSYFLKGKEIFKIDKKDYMTFILLAITGVTVQYILQVSAQNYTTATNCSLLINSSVFFIMILSTMLLDEKMTLRKLSGAIIGFLGVALLVSKGEMAFDLGGHLLGDILIIICAAMWAVYSISGKKISSKYHPLTILNYTFILGTIGLVPFYFMTPHMNIMEIPMDAIAAILFLALFCSIVAYIVYNTALEKIGASRVALYIYLVPLSTIIMAMIVLNETMTVLSGIGGLLVLTGMYIAEKK</sequence>
<evidence type="ECO:0000256" key="5">
    <source>
        <dbReference type="ARBA" id="ARBA00023136"/>
    </source>
</evidence>
<comment type="caution">
    <text evidence="8">The sequence shown here is derived from an EMBL/GenBank/DDBJ whole genome shotgun (WGS) entry which is preliminary data.</text>
</comment>
<dbReference type="InterPro" id="IPR037185">
    <property type="entry name" value="EmrE-like"/>
</dbReference>
<feature type="transmembrane region" description="Helical" evidence="6">
    <location>
        <begin position="47"/>
        <end position="64"/>
    </location>
</feature>
<feature type="transmembrane region" description="Helical" evidence="6">
    <location>
        <begin position="76"/>
        <end position="93"/>
    </location>
</feature>
<keyword evidence="5 6" id="KW-0472">Membrane</keyword>
<evidence type="ECO:0000259" key="7">
    <source>
        <dbReference type="Pfam" id="PF00892"/>
    </source>
</evidence>
<dbReference type="PANTHER" id="PTHR32322:SF18">
    <property type="entry name" value="S-ADENOSYLMETHIONINE_S-ADENOSYLHOMOCYSTEINE TRANSPORTER"/>
    <property type="match status" value="1"/>
</dbReference>
<evidence type="ECO:0000256" key="3">
    <source>
        <dbReference type="ARBA" id="ARBA00022692"/>
    </source>
</evidence>
<keyword evidence="4 6" id="KW-1133">Transmembrane helix</keyword>
<comment type="subcellular location">
    <subcellularLocation>
        <location evidence="1">Cell membrane</location>
        <topology evidence="1">Multi-pass membrane protein</topology>
    </subcellularLocation>
</comment>
<evidence type="ECO:0000256" key="2">
    <source>
        <dbReference type="ARBA" id="ARBA00022475"/>
    </source>
</evidence>
<evidence type="ECO:0000313" key="8">
    <source>
        <dbReference type="EMBL" id="MCD1295801.1"/>
    </source>
</evidence>
<feature type="transmembrane region" description="Helical" evidence="6">
    <location>
        <begin position="12"/>
        <end position="35"/>
    </location>
</feature>
<feature type="domain" description="EamA" evidence="7">
    <location>
        <begin position="14"/>
        <end position="148"/>
    </location>
</feature>
<feature type="transmembrane region" description="Helical" evidence="6">
    <location>
        <begin position="108"/>
        <end position="125"/>
    </location>
</feature>
<evidence type="ECO:0000256" key="4">
    <source>
        <dbReference type="ARBA" id="ARBA00022989"/>
    </source>
</evidence>
<feature type="transmembrane region" description="Helical" evidence="6">
    <location>
        <begin position="161"/>
        <end position="179"/>
    </location>
</feature>
<evidence type="ECO:0000256" key="6">
    <source>
        <dbReference type="SAM" id="Phobius"/>
    </source>
</evidence>
<dbReference type="AlphaFoldDB" id="A0AAP2RDU6"/>
<feature type="domain" description="EamA" evidence="7">
    <location>
        <begin position="162"/>
        <end position="295"/>
    </location>
</feature>